<protein>
    <submittedName>
        <fullName evidence="2">Uncharacterized protein</fullName>
    </submittedName>
</protein>
<evidence type="ECO:0000313" key="3">
    <source>
        <dbReference type="Proteomes" id="UP001153269"/>
    </source>
</evidence>
<reference evidence="2" key="1">
    <citation type="submission" date="2020-03" db="EMBL/GenBank/DDBJ databases">
        <authorList>
            <person name="Weist P."/>
        </authorList>
    </citation>
    <scope>NUCLEOTIDE SEQUENCE</scope>
</reference>
<proteinExistence type="predicted"/>
<dbReference type="Proteomes" id="UP001153269">
    <property type="component" value="Unassembled WGS sequence"/>
</dbReference>
<accession>A0A9N7Z2Z1</accession>
<gene>
    <name evidence="2" type="ORF">PLEPLA_LOCUS41478</name>
</gene>
<comment type="caution">
    <text evidence="2">The sequence shown here is derived from an EMBL/GenBank/DDBJ whole genome shotgun (WGS) entry which is preliminary data.</text>
</comment>
<dbReference type="AlphaFoldDB" id="A0A9N7Z2Z1"/>
<sequence>MAERPATLRKCPWGGEEGGERVQAPHPPPPLCPLTIQPPHLKALETHSSGFLTRSQCSWRQQLPLRRKLTKPVWWPGADTDLSSAVGSERSETQDCFSAPLRGICLQACALSALNTD</sequence>
<organism evidence="2 3">
    <name type="scientific">Pleuronectes platessa</name>
    <name type="common">European plaice</name>
    <dbReference type="NCBI Taxonomy" id="8262"/>
    <lineage>
        <taxon>Eukaryota</taxon>
        <taxon>Metazoa</taxon>
        <taxon>Chordata</taxon>
        <taxon>Craniata</taxon>
        <taxon>Vertebrata</taxon>
        <taxon>Euteleostomi</taxon>
        <taxon>Actinopterygii</taxon>
        <taxon>Neopterygii</taxon>
        <taxon>Teleostei</taxon>
        <taxon>Neoteleostei</taxon>
        <taxon>Acanthomorphata</taxon>
        <taxon>Carangaria</taxon>
        <taxon>Pleuronectiformes</taxon>
        <taxon>Pleuronectoidei</taxon>
        <taxon>Pleuronectidae</taxon>
        <taxon>Pleuronectes</taxon>
    </lineage>
</organism>
<dbReference type="EMBL" id="CADEAL010004181">
    <property type="protein sequence ID" value="CAB1453718.1"/>
    <property type="molecule type" value="Genomic_DNA"/>
</dbReference>
<name>A0A9N7Z2Z1_PLEPL</name>
<evidence type="ECO:0000313" key="2">
    <source>
        <dbReference type="EMBL" id="CAB1453718.1"/>
    </source>
</evidence>
<evidence type="ECO:0000256" key="1">
    <source>
        <dbReference type="SAM" id="MobiDB-lite"/>
    </source>
</evidence>
<feature type="region of interest" description="Disordered" evidence="1">
    <location>
        <begin position="1"/>
        <end position="29"/>
    </location>
</feature>
<keyword evidence="3" id="KW-1185">Reference proteome</keyword>